<keyword evidence="5" id="KW-1185">Reference proteome</keyword>
<dbReference type="InterPro" id="IPR055396">
    <property type="entry name" value="DUF7088"/>
</dbReference>
<organism evidence="4 5">
    <name type="scientific">Gramella jeungdoensis</name>
    <dbReference type="NCBI Taxonomy" id="708091"/>
    <lineage>
        <taxon>Bacteria</taxon>
        <taxon>Pseudomonadati</taxon>
        <taxon>Bacteroidota</taxon>
        <taxon>Flavobacteriia</taxon>
        <taxon>Flavobacteriales</taxon>
        <taxon>Flavobacteriaceae</taxon>
        <taxon>Christiangramia</taxon>
    </lineage>
</organism>
<evidence type="ECO:0000313" key="5">
    <source>
        <dbReference type="Proteomes" id="UP000298517"/>
    </source>
</evidence>
<dbReference type="RefSeq" id="WP_134247814.1">
    <property type="nucleotide sequence ID" value="NZ_SNQI01000002.1"/>
</dbReference>
<dbReference type="InterPro" id="IPR019196">
    <property type="entry name" value="ABC_transp_unknown"/>
</dbReference>
<dbReference type="NCBIfam" id="TIGR03521">
    <property type="entry name" value="GldG"/>
    <property type="match status" value="1"/>
</dbReference>
<dbReference type="EMBL" id="SNQI01000002">
    <property type="protein sequence ID" value="TEW75444.1"/>
    <property type="molecule type" value="Genomic_DNA"/>
</dbReference>
<reference evidence="4 5" key="1">
    <citation type="journal article" date="2011" name="J. Microbiol.">
        <title>Gramella jeungdoensis sp. nov., isolated from a solar saltern in Korea.</title>
        <authorList>
            <person name="Joung Y."/>
            <person name="Kim H."/>
            <person name="Jang T."/>
            <person name="Ahn T.S."/>
            <person name="Joh K."/>
        </authorList>
    </citation>
    <scope>NUCLEOTIDE SEQUENCE [LARGE SCALE GENOMIC DNA]</scope>
    <source>
        <strain evidence="4 5">KCTC 23123</strain>
    </source>
</reference>
<keyword evidence="1" id="KW-1133">Transmembrane helix</keyword>
<dbReference type="Pfam" id="PF09822">
    <property type="entry name" value="ABC_transp_aux"/>
    <property type="match status" value="1"/>
</dbReference>
<accession>A0A4Y8AU85</accession>
<comment type="caution">
    <text evidence="4">The sequence shown here is derived from an EMBL/GenBank/DDBJ whole genome shotgun (WGS) entry which is preliminary data.</text>
</comment>
<keyword evidence="1" id="KW-0812">Transmembrane</keyword>
<dbReference type="Pfam" id="PF23357">
    <property type="entry name" value="DUF7088"/>
    <property type="match status" value="1"/>
</dbReference>
<feature type="domain" description="DUF7088" evidence="3">
    <location>
        <begin position="33"/>
        <end position="132"/>
    </location>
</feature>
<proteinExistence type="predicted"/>
<name>A0A4Y8AU85_9FLAO</name>
<evidence type="ECO:0000256" key="1">
    <source>
        <dbReference type="SAM" id="Phobius"/>
    </source>
</evidence>
<evidence type="ECO:0000313" key="4">
    <source>
        <dbReference type="EMBL" id="TEW75444.1"/>
    </source>
</evidence>
<feature type="domain" description="ABC-type uncharacterised transport system" evidence="2">
    <location>
        <begin position="180"/>
        <end position="482"/>
    </location>
</feature>
<keyword evidence="1" id="KW-0472">Membrane</keyword>
<feature type="transmembrane region" description="Helical" evidence="1">
    <location>
        <begin position="518"/>
        <end position="540"/>
    </location>
</feature>
<sequence>MKNKYSKIIVFLIGIILINYIGSKIYKRFDLTEDKRYTLSKTTENILANVDEIIGIKVYLEGDFPAEFKRLQIETKLHLEELKIRNKNIHFRFINPIENAQELIEKGLEPSRLQVEENGKLSEIVLFPFAEINYKDKTEYVSLLKDIFSNSQDEQLQSSIQNLEYAFAHAIHKVTTVKSKKIAVLRGKGTLDDIYLFDFLKKLGDYYYLAPFSLDAVAEQPQKTAHQLFNYDLAIIAKPTEKFTEEEKYTLDQFVMQGGKTLWTLDNVHAELDSLMQTGESLVYPRDLGLTDLFFNYGVRINPDLISDLYSSQITLATGNIANKTQFNNFQWNYFPLTNSLNNHPINNNIAPVNFKFPNSIDTLKNNITKTVLLQSSPLSKVVGTPTIISLKSISQKQDPANFSNGNKPLAVLLEGAFKSAYSNRVKPFELDNYKENSTNTKMVVISDGDIIANEIVKGKPIELGVHKFINKRYGNKDFLLNTVNYLLDDSGLINLRSKTIKIAFLNKQKAYEEAVKWQLINIIFPLIILGVFGLTFNYFRKKKYS</sequence>
<evidence type="ECO:0000259" key="3">
    <source>
        <dbReference type="Pfam" id="PF23357"/>
    </source>
</evidence>
<protein>
    <submittedName>
        <fullName evidence="4">Gliding motility-associated ABC transporter substrate-binding protein GldG</fullName>
    </submittedName>
</protein>
<dbReference type="AlphaFoldDB" id="A0A4Y8AU85"/>
<dbReference type="OrthoDB" id="9777219at2"/>
<dbReference type="Proteomes" id="UP000298517">
    <property type="component" value="Unassembled WGS sequence"/>
</dbReference>
<dbReference type="InterPro" id="IPR019863">
    <property type="entry name" value="Motility-assoc_ABC-rel_GldG"/>
</dbReference>
<evidence type="ECO:0000259" key="2">
    <source>
        <dbReference type="Pfam" id="PF09822"/>
    </source>
</evidence>
<gene>
    <name evidence="4" type="primary">gldG</name>
    <name evidence="4" type="ORF">E2488_07995</name>
</gene>